<organism evidence="1 2">
    <name type="scientific">Cyanobacterium stanieri LEGE 03274</name>
    <dbReference type="NCBI Taxonomy" id="1828756"/>
    <lineage>
        <taxon>Bacteria</taxon>
        <taxon>Bacillati</taxon>
        <taxon>Cyanobacteriota</taxon>
        <taxon>Cyanophyceae</taxon>
        <taxon>Oscillatoriophycideae</taxon>
        <taxon>Chroococcales</taxon>
        <taxon>Geminocystaceae</taxon>
        <taxon>Cyanobacterium</taxon>
    </lineage>
</organism>
<keyword evidence="2" id="KW-1185">Reference proteome</keyword>
<sequence>MTNIKNLHLSLDHNLLKEKLINTPNSLIIQDLDGVCMGLVKDPLNRVIQWDYVRAVKKMNSHFFVLTNGEHIGKRGVNNIVEKSAFSAQEVKEKGYYLPGLAGGGVQWQDSFGNVEHPGITKKELDFLGNVPHIVREKLTTFCKNNCSFFSIEEINHIIDAVILDNLVSPTVNINTFYEKLTDHNSIYITLQKEVKLLMDELLSQAEKEGLKNSFFVHYAPNLGRDDDGLEILRPATETDSGTTDFQFMVTGGIKEAGVLFLLNHYYYLHTGEYPLGKDFNVRKAPKNQGELLNLVVNNFDPQKMPFIMGVGDTVNSTVMEQDGKKIVRRGGSDRNFLQLIQNIGDTLNIDNAVVYIDSSGGEIKNRKPIKLGQNGEKTIVLEGPGDNQDDNEPLVLNFVFPEGHQQYCKFFMDVANSRKND</sequence>
<dbReference type="NCBIfam" id="TIGR02399">
    <property type="entry name" value="salt_tol_Pase"/>
    <property type="match status" value="1"/>
</dbReference>
<dbReference type="InterPro" id="IPR012765">
    <property type="entry name" value="GGPPase"/>
</dbReference>
<keyword evidence="1" id="KW-0378">Hydrolase</keyword>
<evidence type="ECO:0000313" key="1">
    <source>
        <dbReference type="EMBL" id="MBE9222044.1"/>
    </source>
</evidence>
<name>A0ABR9V2C0_9CHRO</name>
<comment type="caution">
    <text evidence="1">The sequence shown here is derived from an EMBL/GenBank/DDBJ whole genome shotgun (WGS) entry which is preliminary data.</text>
</comment>
<proteinExistence type="predicted"/>
<dbReference type="Proteomes" id="UP000654604">
    <property type="component" value="Unassembled WGS sequence"/>
</dbReference>
<accession>A0ABR9V2C0</accession>
<dbReference type="Pfam" id="PF09506">
    <property type="entry name" value="Salt_tol_Pase"/>
    <property type="match status" value="1"/>
</dbReference>
<gene>
    <name evidence="1" type="primary">stpA</name>
    <name evidence="1" type="ORF">IQ215_04970</name>
</gene>
<reference evidence="1 2" key="1">
    <citation type="submission" date="2020-10" db="EMBL/GenBank/DDBJ databases">
        <authorList>
            <person name="Castelo-Branco R."/>
            <person name="Eusebio N."/>
            <person name="Adriana R."/>
            <person name="Vieira A."/>
            <person name="Brugerolle De Fraissinette N."/>
            <person name="Rezende De Castro R."/>
            <person name="Schneider M.P."/>
            <person name="Vasconcelos V."/>
            <person name="Leao P.N."/>
        </authorList>
    </citation>
    <scope>NUCLEOTIDE SEQUENCE [LARGE SCALE GENOMIC DNA]</scope>
    <source>
        <strain evidence="1 2">LEGE 03274</strain>
    </source>
</reference>
<dbReference type="EMBL" id="JADEWC010000007">
    <property type="protein sequence ID" value="MBE9222044.1"/>
    <property type="molecule type" value="Genomic_DNA"/>
</dbReference>
<dbReference type="EC" id="3.1.3.69" evidence="1"/>
<dbReference type="RefSeq" id="WP_193800202.1">
    <property type="nucleotide sequence ID" value="NZ_JADEWC010000007.1"/>
</dbReference>
<evidence type="ECO:0000313" key="2">
    <source>
        <dbReference type="Proteomes" id="UP000654604"/>
    </source>
</evidence>
<protein>
    <submittedName>
        <fullName evidence="1">Glucosylglycerol 3-phosphatase</fullName>
        <ecNumber evidence="1">3.1.3.69</ecNumber>
    </submittedName>
</protein>
<dbReference type="GO" id="GO:0050530">
    <property type="term" value="F:glucosylglycerol 3-phosphatase activity"/>
    <property type="evidence" value="ECO:0007669"/>
    <property type="project" value="UniProtKB-EC"/>
</dbReference>